<proteinExistence type="predicted"/>
<accession>A0A128F382</accession>
<evidence type="ECO:0000256" key="1">
    <source>
        <dbReference type="SAM" id="SignalP"/>
    </source>
</evidence>
<evidence type="ECO:0000313" key="4">
    <source>
        <dbReference type="Proteomes" id="UP000073601"/>
    </source>
</evidence>
<dbReference type="OrthoDB" id="531568at2"/>
<dbReference type="Proteomes" id="UP000073601">
    <property type="component" value="Unassembled WGS sequence"/>
</dbReference>
<dbReference type="AlphaFoldDB" id="A0A128F382"/>
<dbReference type="Pfam" id="PF14347">
    <property type="entry name" value="DUF4399"/>
    <property type="match status" value="1"/>
</dbReference>
<keyword evidence="4" id="KW-1185">Reference proteome</keyword>
<evidence type="ECO:0000313" key="3">
    <source>
        <dbReference type="EMBL" id="CZF80721.1"/>
    </source>
</evidence>
<protein>
    <recommendedName>
        <fullName evidence="2">DUF4399 domain-containing protein</fullName>
    </recommendedName>
</protein>
<gene>
    <name evidence="3" type="ORF">GMA8713_01568</name>
</gene>
<feature type="signal peptide" evidence="1">
    <location>
        <begin position="1"/>
        <end position="27"/>
    </location>
</feature>
<organism evidence="3 4">
    <name type="scientific">Grimontia marina</name>
    <dbReference type="NCBI Taxonomy" id="646534"/>
    <lineage>
        <taxon>Bacteria</taxon>
        <taxon>Pseudomonadati</taxon>
        <taxon>Pseudomonadota</taxon>
        <taxon>Gammaproteobacteria</taxon>
        <taxon>Vibrionales</taxon>
        <taxon>Vibrionaceae</taxon>
        <taxon>Grimontia</taxon>
    </lineage>
</organism>
<reference evidence="4" key="1">
    <citation type="submission" date="2016-02" db="EMBL/GenBank/DDBJ databases">
        <authorList>
            <person name="Rodrigo-Torres Lidia"/>
            <person name="Arahal R.David."/>
        </authorList>
    </citation>
    <scope>NUCLEOTIDE SEQUENCE [LARGE SCALE GENOMIC DNA]</scope>
    <source>
        <strain evidence="4">CECT 8713</strain>
    </source>
</reference>
<keyword evidence="1" id="KW-0732">Signal</keyword>
<feature type="domain" description="DUF4399" evidence="2">
    <location>
        <begin position="54"/>
        <end position="144"/>
    </location>
</feature>
<feature type="chain" id="PRO_5007281974" description="DUF4399 domain-containing protein" evidence="1">
    <location>
        <begin position="28"/>
        <end position="145"/>
    </location>
</feature>
<dbReference type="EMBL" id="FIZY01000011">
    <property type="protein sequence ID" value="CZF80721.1"/>
    <property type="molecule type" value="Genomic_DNA"/>
</dbReference>
<dbReference type="RefSeq" id="WP_062707520.1">
    <property type="nucleotide sequence ID" value="NZ_CAWRCI010000011.1"/>
</dbReference>
<name>A0A128F382_9GAMM</name>
<dbReference type="InterPro" id="IPR025512">
    <property type="entry name" value="DUF4399"/>
</dbReference>
<sequence>MKNHLFLVLCIMSILPTLPLFGTLANAATSSLPGARVFFLTPQDGDVVPQTFTVKFGLEGMRLAKAGEKTPNSGHHHLLIDIDSLVDFSLPLPATNNILHFGGGQTETQLTLPTGKHTLQLLLGDYLHIPHVKPVISQKITILVR</sequence>
<evidence type="ECO:0000259" key="2">
    <source>
        <dbReference type="Pfam" id="PF14347"/>
    </source>
</evidence>